<proteinExistence type="predicted"/>
<name>A0A7J7LXG0_9MAGN</name>
<evidence type="ECO:0000256" key="2">
    <source>
        <dbReference type="ARBA" id="ARBA00022737"/>
    </source>
</evidence>
<evidence type="ECO:0000313" key="5">
    <source>
        <dbReference type="Proteomes" id="UP000541444"/>
    </source>
</evidence>
<dbReference type="PRINTS" id="PR00320">
    <property type="entry name" value="GPROTEINBRPT"/>
</dbReference>
<dbReference type="OrthoDB" id="972532at2759"/>
<dbReference type="InterPro" id="IPR020472">
    <property type="entry name" value="WD40_PAC1"/>
</dbReference>
<dbReference type="AlphaFoldDB" id="A0A7J7LXG0"/>
<evidence type="ECO:0000256" key="3">
    <source>
        <dbReference type="PROSITE-ProRule" id="PRU00221"/>
    </source>
</evidence>
<sequence length="296" mass="33331">MGAIDMEMNKVNDDGVVSLKHILTGHQKPVFTISWSPDNRQLLTCGMEEVIRRWDVSTGECLHIYEKAGLGNISCGWFPDGKRVISGLTDKSICIWDLDGKESECWKGQRTLKISDVAITSDGKRIITMLRETTILMLDREAKVERLIEEEQTIISFSLSRDSKFLLISLVNQEIHLWSIDGDYKLIMKYKGHTRSRFIIRSCFGGFKQAFIASGSEDSQVYIWHRGNGDLLESLPGHSGAVNCVSWNPANPHMLASASDDRTIRIWGLNRVDLKHKETYSNGVIHQCNGGTSLSK</sequence>
<gene>
    <name evidence="4" type="ORF">GIB67_009770</name>
</gene>
<organism evidence="4 5">
    <name type="scientific">Kingdonia uniflora</name>
    <dbReference type="NCBI Taxonomy" id="39325"/>
    <lineage>
        <taxon>Eukaryota</taxon>
        <taxon>Viridiplantae</taxon>
        <taxon>Streptophyta</taxon>
        <taxon>Embryophyta</taxon>
        <taxon>Tracheophyta</taxon>
        <taxon>Spermatophyta</taxon>
        <taxon>Magnoliopsida</taxon>
        <taxon>Ranunculales</taxon>
        <taxon>Circaeasteraceae</taxon>
        <taxon>Kingdonia</taxon>
    </lineage>
</organism>
<dbReference type="PANTHER" id="PTHR22838:SF0">
    <property type="entry name" value="WD REPEAT-CONTAINING PROTEIN 26"/>
    <property type="match status" value="1"/>
</dbReference>
<evidence type="ECO:0000256" key="1">
    <source>
        <dbReference type="ARBA" id="ARBA00022574"/>
    </source>
</evidence>
<dbReference type="EMBL" id="JACGCM010001927">
    <property type="protein sequence ID" value="KAF6147287.1"/>
    <property type="molecule type" value="Genomic_DNA"/>
</dbReference>
<keyword evidence="1 3" id="KW-0853">WD repeat</keyword>
<keyword evidence="2" id="KW-0677">Repeat</keyword>
<comment type="caution">
    <text evidence="4">The sequence shown here is derived from an EMBL/GenBank/DDBJ whole genome shotgun (WGS) entry which is preliminary data.</text>
</comment>
<dbReference type="SMART" id="SM00320">
    <property type="entry name" value="WD40"/>
    <property type="match status" value="5"/>
</dbReference>
<dbReference type="PROSITE" id="PS50294">
    <property type="entry name" value="WD_REPEATS_REGION"/>
    <property type="match status" value="2"/>
</dbReference>
<dbReference type="Gene3D" id="2.130.10.10">
    <property type="entry name" value="YVTN repeat-like/Quinoprotein amine dehydrogenase"/>
    <property type="match status" value="2"/>
</dbReference>
<dbReference type="InterPro" id="IPR051350">
    <property type="entry name" value="WD_repeat-ST_regulator"/>
</dbReference>
<feature type="repeat" description="WD" evidence="3">
    <location>
        <begin position="235"/>
        <end position="277"/>
    </location>
</feature>
<dbReference type="PANTHER" id="PTHR22838">
    <property type="entry name" value="WD REPEAT PROTEIN 26-RELATED"/>
    <property type="match status" value="1"/>
</dbReference>
<keyword evidence="5" id="KW-1185">Reference proteome</keyword>
<evidence type="ECO:0000313" key="4">
    <source>
        <dbReference type="EMBL" id="KAF6147287.1"/>
    </source>
</evidence>
<reference evidence="4 5" key="1">
    <citation type="journal article" date="2020" name="IScience">
        <title>Genome Sequencing of the Endangered Kingdonia uniflora (Circaeasteraceae, Ranunculales) Reveals Potential Mechanisms of Evolutionary Specialization.</title>
        <authorList>
            <person name="Sun Y."/>
            <person name="Deng T."/>
            <person name="Zhang A."/>
            <person name="Moore M.J."/>
            <person name="Landis J.B."/>
            <person name="Lin N."/>
            <person name="Zhang H."/>
            <person name="Zhang X."/>
            <person name="Huang J."/>
            <person name="Zhang X."/>
            <person name="Sun H."/>
            <person name="Wang H."/>
        </authorList>
    </citation>
    <scope>NUCLEOTIDE SEQUENCE [LARGE SCALE GENOMIC DNA]</scope>
    <source>
        <strain evidence="4">TB1705</strain>
        <tissue evidence="4">Leaf</tissue>
    </source>
</reference>
<dbReference type="Proteomes" id="UP000541444">
    <property type="component" value="Unassembled WGS sequence"/>
</dbReference>
<dbReference type="PROSITE" id="PS50082">
    <property type="entry name" value="WD_REPEATS_2"/>
    <property type="match status" value="3"/>
</dbReference>
<feature type="repeat" description="WD" evidence="3">
    <location>
        <begin position="23"/>
        <end position="64"/>
    </location>
</feature>
<dbReference type="InterPro" id="IPR036322">
    <property type="entry name" value="WD40_repeat_dom_sf"/>
</dbReference>
<dbReference type="Pfam" id="PF00400">
    <property type="entry name" value="WD40"/>
    <property type="match status" value="4"/>
</dbReference>
<accession>A0A7J7LXG0</accession>
<protein>
    <submittedName>
        <fullName evidence="4">Uncharacterized protein</fullName>
    </submittedName>
</protein>
<feature type="repeat" description="WD" evidence="3">
    <location>
        <begin position="77"/>
        <end position="99"/>
    </location>
</feature>
<dbReference type="SUPFAM" id="SSF50978">
    <property type="entry name" value="WD40 repeat-like"/>
    <property type="match status" value="1"/>
</dbReference>
<dbReference type="InterPro" id="IPR001680">
    <property type="entry name" value="WD40_rpt"/>
</dbReference>
<dbReference type="InterPro" id="IPR015943">
    <property type="entry name" value="WD40/YVTN_repeat-like_dom_sf"/>
</dbReference>